<dbReference type="InterPro" id="IPR036689">
    <property type="entry name" value="ESAT-6-like_sf"/>
</dbReference>
<feature type="compositionally biased region" description="Basic and acidic residues" evidence="1">
    <location>
        <begin position="307"/>
        <end position="316"/>
    </location>
</feature>
<dbReference type="OrthoDB" id="4504273at2"/>
<dbReference type="Gene3D" id="1.10.287.1060">
    <property type="entry name" value="ESAT-6-like"/>
    <property type="match status" value="1"/>
</dbReference>
<sequence>MDQSLFVDPDELRDAAAELRARAAETTRMMAELKSDLAREGECWGDDEPGRLFAESYVPESDRNLSGFENLVQNIETLSANLHALAENFENQDRDGGAGIRNSLPNPRSPLYPESGYVPLFDQPNQAANPNRDLFSPEQGRQPTVPSSAGTPVSADTGTPTPQQPPARQPLAGAPADSPGGSSGRGPGSGDSTGAGSQEPSAGRQQTPSDLDNSGRRASAPAAATPPSASAPRSSTPPSTPPPASAPKAETTTAPGTRSPGPKPSAPTAPRSSGVPWSKPGVGSQPGQSAPPRVSPPRRPSAPNPEPKPKQRKDAAPKPSPRPVTADEAMQIIDAMATRHNLRVTGFETSGITTQTALEIAGAVDAVLTKYPLPLRGIAVADGGDELSRVENRAQAAAPEPWIVLDNAVVADPGTLSGRDRTRDRPVELADRAVHARMLRELGQVVDLVGGFRARTMVQRALITEYLRVTGTDGRTLAHVTDGYRRWRDQLSEYCFRNGVLDPGRALSEGFARVEQGGVQTPGPAKVLHRLLLTMARVDMRSRPKAEGP</sequence>
<dbReference type="Proteomes" id="UP000239874">
    <property type="component" value="Unassembled WGS sequence"/>
</dbReference>
<evidence type="ECO:0000313" key="3">
    <source>
        <dbReference type="Proteomes" id="UP000239874"/>
    </source>
</evidence>
<evidence type="ECO:0000313" key="2">
    <source>
        <dbReference type="EMBL" id="PPJ38229.1"/>
    </source>
</evidence>
<accession>A0A2S6ASQ9</accession>
<reference evidence="2 3" key="1">
    <citation type="submission" date="2018-02" db="EMBL/GenBank/DDBJ databases">
        <title>8 Nocardia nova and 1 Nocardia cyriacigeorgica strain used for evolution to TMP-SMX.</title>
        <authorList>
            <person name="Mehta H."/>
            <person name="Weng J."/>
            <person name="Shamoo Y."/>
        </authorList>
    </citation>
    <scope>NUCLEOTIDE SEQUENCE [LARGE SCALE GENOMIC DNA]</scope>
    <source>
        <strain evidence="2 3">MDA3139</strain>
    </source>
</reference>
<name>A0A2S6ASQ9_9NOCA</name>
<feature type="compositionally biased region" description="Low complexity" evidence="1">
    <location>
        <begin position="169"/>
        <end position="180"/>
    </location>
</feature>
<dbReference type="SUPFAM" id="SSF140453">
    <property type="entry name" value="EsxAB dimer-like"/>
    <property type="match status" value="1"/>
</dbReference>
<dbReference type="AlphaFoldDB" id="A0A2S6ASQ9"/>
<evidence type="ECO:0008006" key="4">
    <source>
        <dbReference type="Google" id="ProtNLM"/>
    </source>
</evidence>
<comment type="caution">
    <text evidence="2">The sequence shown here is derived from an EMBL/GenBank/DDBJ whole genome shotgun (WGS) entry which is preliminary data.</text>
</comment>
<dbReference type="EMBL" id="PSZC01000006">
    <property type="protein sequence ID" value="PPJ38229.1"/>
    <property type="molecule type" value="Genomic_DNA"/>
</dbReference>
<organism evidence="2 3">
    <name type="scientific">Nocardia nova</name>
    <dbReference type="NCBI Taxonomy" id="37330"/>
    <lineage>
        <taxon>Bacteria</taxon>
        <taxon>Bacillati</taxon>
        <taxon>Actinomycetota</taxon>
        <taxon>Actinomycetes</taxon>
        <taxon>Mycobacteriales</taxon>
        <taxon>Nocardiaceae</taxon>
        <taxon>Nocardia</taxon>
    </lineage>
</organism>
<evidence type="ECO:0000256" key="1">
    <source>
        <dbReference type="SAM" id="MobiDB-lite"/>
    </source>
</evidence>
<feature type="compositionally biased region" description="Gly residues" evidence="1">
    <location>
        <begin position="181"/>
        <end position="193"/>
    </location>
</feature>
<feature type="region of interest" description="Disordered" evidence="1">
    <location>
        <begin position="92"/>
        <end position="324"/>
    </location>
</feature>
<feature type="compositionally biased region" description="Low complexity" evidence="1">
    <location>
        <begin position="246"/>
        <end position="255"/>
    </location>
</feature>
<gene>
    <name evidence="2" type="ORF">C5E45_10770</name>
</gene>
<feature type="compositionally biased region" description="Polar residues" evidence="1">
    <location>
        <begin position="139"/>
        <end position="156"/>
    </location>
</feature>
<feature type="compositionally biased region" description="Polar residues" evidence="1">
    <location>
        <begin position="198"/>
        <end position="212"/>
    </location>
</feature>
<proteinExistence type="predicted"/>
<feature type="compositionally biased region" description="Pro residues" evidence="1">
    <location>
        <begin position="293"/>
        <end position="306"/>
    </location>
</feature>
<feature type="compositionally biased region" description="Low complexity" evidence="1">
    <location>
        <begin position="218"/>
        <end position="237"/>
    </location>
</feature>
<protein>
    <recommendedName>
        <fullName evidence="4">WXG100 family type VII secretion target</fullName>
    </recommendedName>
</protein>
<dbReference type="RefSeq" id="WP_104375514.1">
    <property type="nucleotide sequence ID" value="NZ_PSZC01000006.1"/>
</dbReference>